<evidence type="ECO:0000313" key="2">
    <source>
        <dbReference type="Proteomes" id="UP000178776"/>
    </source>
</evidence>
<proteinExistence type="predicted"/>
<dbReference type="EMBL" id="CP017707">
    <property type="protein sequence ID" value="AOZ48760.1"/>
    <property type="molecule type" value="Genomic_DNA"/>
</dbReference>
<sequence length="116" mass="13138">MQFLPEENYSKEEAKVISKSDDKLLICKMLTSLSNIDDFEWTQSFLLTHIGDEDLDINRCAIYGLAGVARNFGKIDKMKFQQAVLDIPAKHAEELEGVIQDALDDFAIYTQHGRLG</sequence>
<evidence type="ECO:0008006" key="3">
    <source>
        <dbReference type="Google" id="ProtNLM"/>
    </source>
</evidence>
<dbReference type="Proteomes" id="UP000178776">
    <property type="component" value="Chromosome"/>
</dbReference>
<accession>A0A1D9LC01</accession>
<protein>
    <recommendedName>
        <fullName evidence="3">HEAT repeat domain-containing protein</fullName>
    </recommendedName>
</protein>
<dbReference type="KEGG" id="cvc:BKX93_01300"/>
<gene>
    <name evidence="1" type="ORF">BKX93_01300</name>
</gene>
<evidence type="ECO:0000313" key="1">
    <source>
        <dbReference type="EMBL" id="AOZ48760.1"/>
    </source>
</evidence>
<organism evidence="1 2">
    <name type="scientific">Chromobacterium vaccinii</name>
    <dbReference type="NCBI Taxonomy" id="1108595"/>
    <lineage>
        <taxon>Bacteria</taxon>
        <taxon>Pseudomonadati</taxon>
        <taxon>Pseudomonadota</taxon>
        <taxon>Betaproteobacteria</taxon>
        <taxon>Neisseriales</taxon>
        <taxon>Chromobacteriaceae</taxon>
        <taxon>Chromobacterium</taxon>
    </lineage>
</organism>
<name>A0A1D9LC01_9NEIS</name>
<reference evidence="1 2" key="1">
    <citation type="submission" date="2016-10" db="EMBL/GenBank/DDBJ databases">
        <title>Chromobacterium muskegensis sp. nov., an insecticidal bacterium isolated from Sphagnum bogs.</title>
        <authorList>
            <person name="Sparks M.E."/>
            <person name="Blackburn M.B."/>
            <person name="Gundersen-Rindal D.E."/>
            <person name="Mitchell A."/>
            <person name="Farrar R."/>
            <person name="Kuhar D."/>
        </authorList>
    </citation>
    <scope>NUCLEOTIDE SEQUENCE [LARGE SCALE GENOMIC DNA]</scope>
    <source>
        <strain evidence="1 2">21-1</strain>
    </source>
</reference>
<dbReference type="AlphaFoldDB" id="A0A1D9LC01"/>